<feature type="signal peptide" evidence="1">
    <location>
        <begin position="1"/>
        <end position="19"/>
    </location>
</feature>
<keyword evidence="1" id="KW-0732">Signal</keyword>
<reference evidence="2 3" key="1">
    <citation type="submission" date="2024-02" db="EMBL/GenBank/DDBJ databases">
        <title>De novo assembly and annotation of 12 fungi associated with fruit tree decline syndrome in Ontario, Canada.</title>
        <authorList>
            <person name="Sulman M."/>
            <person name="Ellouze W."/>
            <person name="Ilyukhin E."/>
        </authorList>
    </citation>
    <scope>NUCLEOTIDE SEQUENCE [LARGE SCALE GENOMIC DNA]</scope>
    <source>
        <strain evidence="2 3">M97-236</strain>
    </source>
</reference>
<evidence type="ECO:0000313" key="3">
    <source>
        <dbReference type="Proteomes" id="UP001521222"/>
    </source>
</evidence>
<accession>A0ABR3RXK2</accession>
<sequence length="229" mass="23396">MLCKTSILLAGAFALGALAAPIPDCPENQSGYTAPSSNNKVTTGSITADILTKIAPETASCSGAPFAEECADATAAATALNKSFDTYGIKTAGEKAALVAYTLFESGNYKYSKNHFPGRPGQGTRMMAMPPFVAKYATAVAGADAVATANAAGGDAGAVAVLALVNSDDEKSFGSAAWFYSTQCTEDVKTGVQAETVEGWHNFLTACVGTTLDEARDTPWVAAKAAILA</sequence>
<dbReference type="EMBL" id="JAKIXB020000004">
    <property type="protein sequence ID" value="KAL1609158.1"/>
    <property type="molecule type" value="Genomic_DNA"/>
</dbReference>
<protein>
    <submittedName>
        <fullName evidence="2">Uncharacterized protein</fullName>
    </submittedName>
</protein>
<proteinExistence type="predicted"/>
<feature type="chain" id="PRO_5046306743" evidence="1">
    <location>
        <begin position="20"/>
        <end position="229"/>
    </location>
</feature>
<gene>
    <name evidence="2" type="ORF">SLS59_001521</name>
</gene>
<evidence type="ECO:0000313" key="2">
    <source>
        <dbReference type="EMBL" id="KAL1609158.1"/>
    </source>
</evidence>
<evidence type="ECO:0000256" key="1">
    <source>
        <dbReference type="SAM" id="SignalP"/>
    </source>
</evidence>
<comment type="caution">
    <text evidence="2">The sequence shown here is derived from an EMBL/GenBank/DDBJ whole genome shotgun (WGS) entry which is preliminary data.</text>
</comment>
<keyword evidence="3" id="KW-1185">Reference proteome</keyword>
<name>A0ABR3RXK2_9PLEO</name>
<organism evidence="2 3">
    <name type="scientific">Nothophoma quercina</name>
    <dbReference type="NCBI Taxonomy" id="749835"/>
    <lineage>
        <taxon>Eukaryota</taxon>
        <taxon>Fungi</taxon>
        <taxon>Dikarya</taxon>
        <taxon>Ascomycota</taxon>
        <taxon>Pezizomycotina</taxon>
        <taxon>Dothideomycetes</taxon>
        <taxon>Pleosporomycetidae</taxon>
        <taxon>Pleosporales</taxon>
        <taxon>Pleosporineae</taxon>
        <taxon>Didymellaceae</taxon>
        <taxon>Nothophoma</taxon>
    </lineage>
</organism>
<dbReference type="Proteomes" id="UP001521222">
    <property type="component" value="Unassembled WGS sequence"/>
</dbReference>